<dbReference type="PROSITE" id="PS00804">
    <property type="entry name" value="CALRETICULIN_2"/>
    <property type="match status" value="1"/>
</dbReference>
<dbReference type="GO" id="GO:0048471">
    <property type="term" value="C:perinuclear region of cytoplasm"/>
    <property type="evidence" value="ECO:0007669"/>
    <property type="project" value="UniProtKB-SubCell"/>
</dbReference>
<evidence type="ECO:0000256" key="8">
    <source>
        <dbReference type="ARBA" id="ARBA00023136"/>
    </source>
</evidence>
<feature type="compositionally biased region" description="Basic and acidic residues" evidence="14">
    <location>
        <begin position="186"/>
        <end position="216"/>
    </location>
</feature>
<feature type="compositionally biased region" description="Basic and acidic residues" evidence="14">
    <location>
        <begin position="456"/>
        <end position="471"/>
    </location>
</feature>
<dbReference type="SUPFAM" id="SSF49899">
    <property type="entry name" value="Concanavalin A-like lectins/glucanases"/>
    <property type="match status" value="1"/>
</dbReference>
<feature type="region of interest" description="Disordered" evidence="14">
    <location>
        <begin position="284"/>
        <end position="303"/>
    </location>
</feature>
<reference evidence="17" key="1">
    <citation type="submission" date="2017-02" db="UniProtKB">
        <authorList>
            <consortium name="WormBaseParasite"/>
        </authorList>
    </citation>
    <scope>IDENTIFICATION</scope>
</reference>
<keyword evidence="12" id="KW-1015">Disulfide bond</keyword>
<keyword evidence="6 13" id="KW-0256">Endoplasmic reticulum</keyword>
<feature type="disulfide bond" evidence="12">
    <location>
        <begin position="68"/>
        <end position="101"/>
    </location>
</feature>
<keyword evidence="10" id="KW-0968">Cytoplasmic vesicle</keyword>
<dbReference type="InterPro" id="IPR013320">
    <property type="entry name" value="ConA-like_dom_sf"/>
</dbReference>
<dbReference type="SUPFAM" id="SSF63887">
    <property type="entry name" value="P-domain of calnexin/calreticulin"/>
    <property type="match status" value="1"/>
</dbReference>
<keyword evidence="7 13" id="KW-1133">Transmembrane helix</keyword>
<comment type="function">
    <text evidence="11">Calcium-binding protein that interacts with newly synthesized monoglucosylated glycoproteins in the endoplasmic reticulum. It may act in assisting protein assembly and/or in the retention within the ER of unassembled protein subunits. It seems to play a major role in the quality control apparatus of the ER by the retention of incorrectly folded proteins. Required for embryogenesis and larval development under heat and ER stress conditions. May be important for germ cell development. Involved in neuronal necrotic cell death.</text>
</comment>
<evidence type="ECO:0000313" key="16">
    <source>
        <dbReference type="Proteomes" id="UP000280834"/>
    </source>
</evidence>
<feature type="region of interest" description="Disordered" evidence="14">
    <location>
        <begin position="240"/>
        <end position="270"/>
    </location>
</feature>
<dbReference type="FunFam" id="2.60.120.200:FF:000011">
    <property type="entry name" value="Probable calnexin"/>
    <property type="match status" value="1"/>
</dbReference>
<evidence type="ECO:0000256" key="12">
    <source>
        <dbReference type="PIRSR" id="PIRSR601580-3"/>
    </source>
</evidence>
<dbReference type="EMBL" id="UZAG01017559">
    <property type="protein sequence ID" value="VDO35350.1"/>
    <property type="molecule type" value="Genomic_DNA"/>
</dbReference>
<dbReference type="PANTHER" id="PTHR11073:SF1">
    <property type="entry name" value="CALNEXIN 14D-RELATED"/>
    <property type="match status" value="1"/>
</dbReference>
<dbReference type="InterPro" id="IPR009033">
    <property type="entry name" value="Calreticulin/calnexin_P_dom_sf"/>
</dbReference>
<feature type="transmembrane region" description="Helical" evidence="13">
    <location>
        <begin position="395"/>
        <end position="416"/>
    </location>
</feature>
<gene>
    <name evidence="15" type="ORF">BTMF_LOCUS10398</name>
</gene>
<dbReference type="InterPro" id="IPR018124">
    <property type="entry name" value="Calret/calnex_CS"/>
</dbReference>
<accession>A0A0R3QXB2</accession>
<comment type="similarity">
    <text evidence="4 13">Belongs to the calreticulin family.</text>
</comment>
<dbReference type="PRINTS" id="PR00626">
    <property type="entry name" value="CALRETICULIN"/>
</dbReference>
<evidence type="ECO:0000256" key="1">
    <source>
        <dbReference type="ARBA" id="ARBA00004115"/>
    </source>
</evidence>
<dbReference type="InterPro" id="IPR001580">
    <property type="entry name" value="Calret/calnex"/>
</dbReference>
<evidence type="ECO:0000313" key="15">
    <source>
        <dbReference type="EMBL" id="VDO35350.1"/>
    </source>
</evidence>
<evidence type="ECO:0000256" key="9">
    <source>
        <dbReference type="ARBA" id="ARBA00023186"/>
    </source>
</evidence>
<keyword evidence="16" id="KW-1185">Reference proteome</keyword>
<dbReference type="WBParaSite" id="BTMF_0001238401-mRNA-1">
    <property type="protein sequence ID" value="BTMF_0001238401-mRNA-1"/>
    <property type="gene ID" value="BTMF_0001238401"/>
</dbReference>
<evidence type="ECO:0000256" key="7">
    <source>
        <dbReference type="ARBA" id="ARBA00022989"/>
    </source>
</evidence>
<dbReference type="GO" id="GO:0005509">
    <property type="term" value="F:calcium ion binding"/>
    <property type="evidence" value="ECO:0007669"/>
    <property type="project" value="InterPro"/>
</dbReference>
<evidence type="ECO:0000256" key="3">
    <source>
        <dbReference type="ARBA" id="ARBA00004556"/>
    </source>
</evidence>
<reference evidence="15 16" key="2">
    <citation type="submission" date="2018-11" db="EMBL/GenBank/DDBJ databases">
        <authorList>
            <consortium name="Pathogen Informatics"/>
        </authorList>
    </citation>
    <scope>NUCLEOTIDE SEQUENCE [LARGE SCALE GENOMIC DNA]</scope>
</reference>
<dbReference type="PANTHER" id="PTHR11073">
    <property type="entry name" value="CALRETICULIN AND CALNEXIN"/>
    <property type="match status" value="1"/>
</dbReference>
<sequence length="667" mass="76149">KGINVNSFSGQWEIGTPSTVVIDNDFGLIVKSRARHHAIASKFSRPFKFDGKPLIVQYEVKYEEGQECGGGYLKLLTEGIEALEEFTDKTPYTIMFGPDKCGAKSSILFIVRFRNPKNGTVSEHHAKQPSKPVSTYFDDHKTHLYTLIVRPDETFTVLVDESKLISGSLITDLEPSITPPTVIDDPTDKKPETWDEREKIDDPDAKKPDDWDENAPRKIEDVNAVMPDDWLEEEEALIPDPEATKPSDWDDSMDGEWEAPRVDNPKCKDRSGCGKWTKPMVDNPNYKGKWKPPRITNPNYKGKWKPKQIENPNYFEPHPYSQLQPIIALGIELWTMSTNIIFDNIYVGDDENAASNFAKQTFKIKLAQETAYENASSPSQGIFSKLVSATEERPWLWVIYVLFILIPVVIIAVIYFGRKSRAVTLDYKKTDEVSHVTQSHPDDEVPDLVGDDDESMERSSQEPEAHDDNTKEKKRTLSRSPNRVYVEEFLVSYNTKEFSLCIWIEFRREDEIGSVSQFPENEACASKETGLENQISLESVPNFHSTNQFSFKVTFLKMRVTIVAMFTYKFPAKTFGIHWSSTSVAFEKQSLGSVEQLTDIASRTPGNLSFSLNFSYFGLILNNIAWSKILKGHYGCCRTEIARFLIIIKLTKLIEIKKCSAWWFFSF</sequence>
<evidence type="ECO:0000256" key="13">
    <source>
        <dbReference type="RuleBase" id="RU362126"/>
    </source>
</evidence>
<keyword evidence="5 13" id="KW-0812">Transmembrane</keyword>
<evidence type="ECO:0000256" key="6">
    <source>
        <dbReference type="ARBA" id="ARBA00022824"/>
    </source>
</evidence>
<dbReference type="STRING" id="42155.A0A0R3QXB2"/>
<dbReference type="FunFam" id="2.10.250.10:FF:000001">
    <property type="entry name" value="Calnexin homolog"/>
    <property type="match status" value="1"/>
</dbReference>
<dbReference type="GO" id="GO:0005789">
    <property type="term" value="C:endoplasmic reticulum membrane"/>
    <property type="evidence" value="ECO:0007669"/>
    <property type="project" value="UniProtKB-SubCell"/>
</dbReference>
<evidence type="ECO:0000256" key="10">
    <source>
        <dbReference type="ARBA" id="ARBA00023329"/>
    </source>
</evidence>
<keyword evidence="9 13" id="KW-0143">Chaperone</keyword>
<keyword evidence="8 13" id="KW-0472">Membrane</keyword>
<evidence type="ECO:0000256" key="5">
    <source>
        <dbReference type="ARBA" id="ARBA00022692"/>
    </source>
</evidence>
<feature type="region of interest" description="Disordered" evidence="14">
    <location>
        <begin position="175"/>
        <end position="216"/>
    </location>
</feature>
<dbReference type="GO" id="GO:0031410">
    <property type="term" value="C:cytoplasmic vesicle"/>
    <property type="evidence" value="ECO:0007669"/>
    <property type="project" value="UniProtKB-SubCell"/>
</dbReference>
<feature type="region of interest" description="Disordered" evidence="14">
    <location>
        <begin position="433"/>
        <end position="477"/>
    </location>
</feature>
<evidence type="ECO:0000313" key="17">
    <source>
        <dbReference type="WBParaSite" id="BTMF_0001238401-mRNA-1"/>
    </source>
</evidence>
<evidence type="ECO:0000256" key="2">
    <source>
        <dbReference type="ARBA" id="ARBA00004541"/>
    </source>
</evidence>
<protein>
    <submittedName>
        <fullName evidence="17">Calnexin</fullName>
    </submittedName>
</protein>
<dbReference type="PROSITE" id="PS00803">
    <property type="entry name" value="CALRETICULIN_1"/>
    <property type="match status" value="1"/>
</dbReference>
<dbReference type="Proteomes" id="UP000280834">
    <property type="component" value="Unassembled WGS sequence"/>
</dbReference>
<organism evidence="17">
    <name type="scientific">Brugia timori</name>
    <dbReference type="NCBI Taxonomy" id="42155"/>
    <lineage>
        <taxon>Eukaryota</taxon>
        <taxon>Metazoa</taxon>
        <taxon>Ecdysozoa</taxon>
        <taxon>Nematoda</taxon>
        <taxon>Chromadorea</taxon>
        <taxon>Rhabditida</taxon>
        <taxon>Spirurina</taxon>
        <taxon>Spiruromorpha</taxon>
        <taxon>Filarioidea</taxon>
        <taxon>Onchocercidae</taxon>
        <taxon>Brugia</taxon>
    </lineage>
</organism>
<evidence type="ECO:0000256" key="11">
    <source>
        <dbReference type="ARBA" id="ARBA00053392"/>
    </source>
</evidence>
<dbReference type="AlphaFoldDB" id="A0A0R3QXB2"/>
<dbReference type="Gene3D" id="2.10.250.10">
    <property type="entry name" value="Calreticulin/calnexin, P domain"/>
    <property type="match status" value="1"/>
</dbReference>
<name>A0A0R3QXB2_9BILA</name>
<dbReference type="GO" id="GO:0006457">
    <property type="term" value="P:protein folding"/>
    <property type="evidence" value="ECO:0007669"/>
    <property type="project" value="InterPro"/>
</dbReference>
<evidence type="ECO:0000256" key="14">
    <source>
        <dbReference type="SAM" id="MobiDB-lite"/>
    </source>
</evidence>
<feature type="compositionally biased region" description="Basic and acidic residues" evidence="14">
    <location>
        <begin position="258"/>
        <end position="270"/>
    </location>
</feature>
<proteinExistence type="inferred from homology"/>
<feature type="compositionally biased region" description="Acidic residues" evidence="14">
    <location>
        <begin position="444"/>
        <end position="455"/>
    </location>
</feature>
<evidence type="ECO:0000256" key="4">
    <source>
        <dbReference type="ARBA" id="ARBA00010983"/>
    </source>
</evidence>
<comment type="subcellular location">
    <subcellularLocation>
        <location evidence="3">Cytoplasm</location>
        <location evidence="3">Perinuclear region</location>
    </subcellularLocation>
    <subcellularLocation>
        <location evidence="2">Cytoplasmic vesicle</location>
    </subcellularLocation>
    <subcellularLocation>
        <location evidence="1">Endoplasmic reticulum membrane</location>
        <topology evidence="1">Single-pass type I membrane protein</topology>
    </subcellularLocation>
</comment>
<dbReference type="GO" id="GO:0036503">
    <property type="term" value="P:ERAD pathway"/>
    <property type="evidence" value="ECO:0007669"/>
    <property type="project" value="TreeGrafter"/>
</dbReference>
<dbReference type="Gene3D" id="2.60.120.200">
    <property type="match status" value="1"/>
</dbReference>
<dbReference type="GO" id="GO:0051082">
    <property type="term" value="F:unfolded protein binding"/>
    <property type="evidence" value="ECO:0007669"/>
    <property type="project" value="InterPro"/>
</dbReference>
<dbReference type="Pfam" id="PF00262">
    <property type="entry name" value="Calreticulin"/>
    <property type="match status" value="1"/>
</dbReference>